<dbReference type="InterPro" id="IPR048338">
    <property type="entry name" value="Mediator_Med16"/>
</dbReference>
<evidence type="ECO:0000256" key="9">
    <source>
        <dbReference type="RuleBase" id="RU364149"/>
    </source>
</evidence>
<name>A0A2N3N1X9_9PEZI</name>
<evidence type="ECO:0000256" key="4">
    <source>
        <dbReference type="ARBA" id="ARBA00023015"/>
    </source>
</evidence>
<dbReference type="AlphaFoldDB" id="A0A2N3N1X9"/>
<evidence type="ECO:0000256" key="5">
    <source>
        <dbReference type="ARBA" id="ARBA00023159"/>
    </source>
</evidence>
<accession>A0A2N3N1X9</accession>
<comment type="similarity">
    <text evidence="2 9">Belongs to the Mediator complex subunit 16 family.</text>
</comment>
<keyword evidence="5 9" id="KW-0010">Activator</keyword>
<dbReference type="Proteomes" id="UP000233524">
    <property type="component" value="Unassembled WGS sequence"/>
</dbReference>
<dbReference type="VEuPathDB" id="FungiDB:jhhlp_007179"/>
<evidence type="ECO:0000256" key="6">
    <source>
        <dbReference type="ARBA" id="ARBA00023163"/>
    </source>
</evidence>
<dbReference type="GO" id="GO:0016592">
    <property type="term" value="C:mediator complex"/>
    <property type="evidence" value="ECO:0007669"/>
    <property type="project" value="InterPro"/>
</dbReference>
<gene>
    <name evidence="9" type="primary">MED16</name>
    <name evidence="12" type="ORF">jhhlp_007179</name>
</gene>
<keyword evidence="7 9" id="KW-0539">Nucleus</keyword>
<keyword evidence="6 9" id="KW-0804">Transcription</keyword>
<evidence type="ECO:0000256" key="1">
    <source>
        <dbReference type="ARBA" id="ARBA00004123"/>
    </source>
</evidence>
<feature type="domain" description="Mediator complex subunit Med16 N-terminal" evidence="10">
    <location>
        <begin position="162"/>
        <end position="477"/>
    </location>
</feature>
<evidence type="ECO:0000256" key="3">
    <source>
        <dbReference type="ARBA" id="ARBA00019614"/>
    </source>
</evidence>
<evidence type="ECO:0000256" key="2">
    <source>
        <dbReference type="ARBA" id="ARBA00006543"/>
    </source>
</evidence>
<dbReference type="Pfam" id="PF20719">
    <property type="entry name" value="Med16_C"/>
    <property type="match status" value="1"/>
</dbReference>
<dbReference type="Pfam" id="PF11635">
    <property type="entry name" value="Med16_N"/>
    <property type="match status" value="1"/>
</dbReference>
<dbReference type="STRING" id="41688.A0A2N3N1X9"/>
<evidence type="ECO:0000313" key="13">
    <source>
        <dbReference type="Proteomes" id="UP000233524"/>
    </source>
</evidence>
<dbReference type="InParanoid" id="A0A2N3N1X9"/>
<comment type="subunit">
    <text evidence="9">Component of the Mediator complex.</text>
</comment>
<evidence type="ECO:0000313" key="12">
    <source>
        <dbReference type="EMBL" id="PKS06431.1"/>
    </source>
</evidence>
<feature type="domain" description="Mediator complex subunit 16 C-terminal" evidence="11">
    <location>
        <begin position="865"/>
        <end position="966"/>
    </location>
</feature>
<evidence type="ECO:0000256" key="8">
    <source>
        <dbReference type="ARBA" id="ARBA00032015"/>
    </source>
</evidence>
<organism evidence="12 13">
    <name type="scientific">Lomentospora prolificans</name>
    <dbReference type="NCBI Taxonomy" id="41688"/>
    <lineage>
        <taxon>Eukaryota</taxon>
        <taxon>Fungi</taxon>
        <taxon>Dikarya</taxon>
        <taxon>Ascomycota</taxon>
        <taxon>Pezizomycotina</taxon>
        <taxon>Sordariomycetes</taxon>
        <taxon>Hypocreomycetidae</taxon>
        <taxon>Microascales</taxon>
        <taxon>Microascaceae</taxon>
        <taxon>Lomentospora</taxon>
    </lineage>
</organism>
<keyword evidence="13" id="KW-1185">Reference proteome</keyword>
<evidence type="ECO:0000256" key="7">
    <source>
        <dbReference type="ARBA" id="ARBA00023242"/>
    </source>
</evidence>
<reference evidence="12 13" key="1">
    <citation type="journal article" date="2017" name="G3 (Bethesda)">
        <title>First Draft Genome Sequence of the Pathogenic Fungus Lomentospora prolificans (Formerly Scedosporium prolificans).</title>
        <authorList>
            <person name="Luo R."/>
            <person name="Zimin A."/>
            <person name="Workman R."/>
            <person name="Fan Y."/>
            <person name="Pertea G."/>
            <person name="Grossman N."/>
            <person name="Wear M.P."/>
            <person name="Jia B."/>
            <person name="Miller H."/>
            <person name="Casadevall A."/>
            <person name="Timp W."/>
            <person name="Zhang S.X."/>
            <person name="Salzberg S.L."/>
        </authorList>
    </citation>
    <scope>NUCLEOTIDE SEQUENCE [LARGE SCALE GENOMIC DNA]</scope>
    <source>
        <strain evidence="12 13">JHH-5317</strain>
    </source>
</reference>
<sequence length="976" mass="107937">MAMQTDNPVDSNGMPFLENSLPAVLPDVDDLFGGEVPVNLALSPPTKELRQRIDDIRRRGCCQTVAWSKAGIIASLTPDGHFVELRFLRCNPDDGSWQLSEPTRCDLVVGSDSIPLAHLAWSSTAIPELAILDSVGRLALLTFSNAINRPYLTRRWDPDPIDDLNAVVGCHWLSLMPPSRQFNVLHGPAIKDSNRYRYDTSFIHSFGPFHPNPSKSSLLCVTTNGQLKLFYSQSNNRIEETTIDIERIGSTDDMITHASICTDKNFLYLILATASRQLRLVKLTLQWGPSQGDKQPISSPLSPTIVERHLASTSWHQYGPNDSAFDAAMTQVSHLEILPSTLENDAQSWSPPLILTVRSYLPSPDSPYPEAQSIIDRWQVLTDQPQTIHPAFSSLGGQKQNSVPDIQPTTRLQRGEPLTFNKVIVGLQILQFGKVICVAFSDGTVEYRDRLTLSEIYNEPNTERIMNPHQVGFAFPDPTPCLQLVLSPTNCSLVQITPDGELIWKYLQYAQGDIGNSTQDPQYSPVIAALTVATGAAIYYVSSFDDVLAVARPFADKKRFTYDFANDVVSMLKITVDYSEDSHHDNLVRNTHLQMCLSIIGNLGFHGQYDARTFGSKFATLALNARNIVILVTIASNTPPNLREKFSPLDEPEVVEALAGCAKWSIDLLSWLADCLFSLLDDPKFTSLVKDQSKFAAVSAYLQEKNDVALHLLLCSSTRGLLVAVCRRLQHLDTLGNRVIGYWETQQAQADGKAPNLSLHRAYQRMQQITSSSLVKAQEFEKLLTQLGADIRSTYSTMLTAMVSKAAGQPPPQAGAAISKHLDAAVKQAQMQCELGMLLGGTIHPMFRKALGQLFANHLAGFKVTVDPAKLFFHDYSLLEVAADSPESFAKKRAEAIYVDMFRKVEITPGQTEQQVDGGRVNGPVWSGQWRRCVRCASVMEDVSSPRPGFSYVLTQQRKCACGGSWGLLPKGELIS</sequence>
<evidence type="ECO:0000259" key="10">
    <source>
        <dbReference type="Pfam" id="PF11635"/>
    </source>
</evidence>
<dbReference type="InterPro" id="IPR048339">
    <property type="entry name" value="Mediator_Med16_C"/>
</dbReference>
<protein>
    <recommendedName>
        <fullName evidence="3 9">Mediator of RNA polymerase II transcription subunit 16</fullName>
    </recommendedName>
    <alternativeName>
        <fullName evidence="8 9">Mediator complex subunit 16</fullName>
    </alternativeName>
</protein>
<dbReference type="EMBL" id="NLAX01001034">
    <property type="protein sequence ID" value="PKS06431.1"/>
    <property type="molecule type" value="Genomic_DNA"/>
</dbReference>
<keyword evidence="4 9" id="KW-0805">Transcription regulation</keyword>
<dbReference type="InterPro" id="IPR021665">
    <property type="entry name" value="Mediator_Med16_N"/>
</dbReference>
<dbReference type="PANTHER" id="PTHR13224">
    <property type="entry name" value="THYROID HORMONE RECEPTOR-ASSOCIATED PROTEIN-RELATED"/>
    <property type="match status" value="1"/>
</dbReference>
<comment type="function">
    <text evidence="9">Component of the Mediator complex, a coactivator involved in the regulated transcription of nearly all RNA polymerase II-dependent genes. Mediator functions as a bridge to convey information from gene-specific regulatory proteins to the basal RNA polymerase II transcription machinery. Mediator is recruited to promoters by direct interactions with regulatory proteins and serves as a scaffold for the assembly of a functional preinitiation complex with RNA polymerase II and the general transcription factors.</text>
</comment>
<proteinExistence type="inferred from homology"/>
<dbReference type="GO" id="GO:0045893">
    <property type="term" value="P:positive regulation of DNA-templated transcription"/>
    <property type="evidence" value="ECO:0007669"/>
    <property type="project" value="TreeGrafter"/>
</dbReference>
<comment type="subcellular location">
    <subcellularLocation>
        <location evidence="1 9">Nucleus</location>
    </subcellularLocation>
</comment>
<dbReference type="PANTHER" id="PTHR13224:SF6">
    <property type="entry name" value="MEDIATOR OF RNA POLYMERASE II TRANSCRIPTION SUBUNIT 16"/>
    <property type="match status" value="1"/>
</dbReference>
<evidence type="ECO:0000259" key="11">
    <source>
        <dbReference type="Pfam" id="PF20719"/>
    </source>
</evidence>
<comment type="caution">
    <text evidence="12">The sequence shown here is derived from an EMBL/GenBank/DDBJ whole genome shotgun (WGS) entry which is preliminary data.</text>
</comment>
<dbReference type="OrthoDB" id="4139168at2759"/>